<gene>
    <name evidence="1" type="ORF">BSPP4475_04540</name>
</gene>
<name>A0AA48M9N4_9BACL</name>
<evidence type="ECO:0008006" key="3">
    <source>
        <dbReference type="Google" id="ProtNLM"/>
    </source>
</evidence>
<dbReference type="Proteomes" id="UP001189619">
    <property type="component" value="Chromosome"/>
</dbReference>
<dbReference type="PANTHER" id="PTHR46577:SF1">
    <property type="entry name" value="HTH-TYPE TRANSCRIPTIONAL REGULATORY PROTEIN GABR"/>
    <property type="match status" value="1"/>
</dbReference>
<dbReference type="InterPro" id="IPR015421">
    <property type="entry name" value="PyrdxlP-dep_Trfase_major"/>
</dbReference>
<keyword evidence="2" id="KW-1185">Reference proteome</keyword>
<protein>
    <recommendedName>
        <fullName evidence="3">Transcriptional regulator</fullName>
    </recommendedName>
</protein>
<proteinExistence type="predicted"/>
<dbReference type="SUPFAM" id="SSF53383">
    <property type="entry name" value="PLP-dependent transferases"/>
    <property type="match status" value="1"/>
</dbReference>
<dbReference type="PANTHER" id="PTHR46577">
    <property type="entry name" value="HTH-TYPE TRANSCRIPTIONAL REGULATORY PROTEIN GABR"/>
    <property type="match status" value="1"/>
</dbReference>
<evidence type="ECO:0000313" key="2">
    <source>
        <dbReference type="Proteomes" id="UP001189619"/>
    </source>
</evidence>
<dbReference type="RefSeq" id="WP_304415171.1">
    <property type="nucleotide sequence ID" value="NZ_OY569118.1"/>
</dbReference>
<dbReference type="InterPro" id="IPR051446">
    <property type="entry name" value="HTH_trans_reg/aminotransferase"/>
</dbReference>
<evidence type="ECO:0000313" key="1">
    <source>
        <dbReference type="EMBL" id="CAJ1001593.1"/>
    </source>
</evidence>
<dbReference type="EMBL" id="OY569118">
    <property type="protein sequence ID" value="CAJ1001593.1"/>
    <property type="molecule type" value="Genomic_DNA"/>
</dbReference>
<dbReference type="AlphaFoldDB" id="A0AA48M9N4"/>
<accession>A0AA48M9N4</accession>
<organism evidence="1 2">
    <name type="scientific">Brevibacillus aydinogluensis</name>
    <dbReference type="NCBI Taxonomy" id="927786"/>
    <lineage>
        <taxon>Bacteria</taxon>
        <taxon>Bacillati</taxon>
        <taxon>Bacillota</taxon>
        <taxon>Bacilli</taxon>
        <taxon>Bacillales</taxon>
        <taxon>Paenibacillaceae</taxon>
        <taxon>Brevibacillus</taxon>
    </lineage>
</organism>
<reference evidence="1" key="1">
    <citation type="submission" date="2023-07" db="EMBL/GenBank/DDBJ databases">
        <authorList>
            <person name="Ivanov I."/>
            <person name="Teneva D."/>
            <person name="Stoikov I."/>
        </authorList>
    </citation>
    <scope>NUCLEOTIDE SEQUENCE</scope>
    <source>
        <strain evidence="1">4475</strain>
    </source>
</reference>
<dbReference type="Gene3D" id="3.40.640.10">
    <property type="entry name" value="Type I PLP-dependent aspartate aminotransferase-like (Major domain)"/>
    <property type="match status" value="1"/>
</dbReference>
<dbReference type="KEGG" id="bayd:BSPP4475_04540"/>
<sequence length="153" mass="17549">MNYTVLPPALLGRYLESFQAYPSPVPRLEQRAMQLFMQKGYWEKHVRKMRTIYQKKHAILLQAIADHLHPHVTVLGHSVGLHILLEVHTDRSEEELIRIAAEAGVGVYPVGRNWQEPCGRQERPRIIVGFGGMREEDISEGIRLLAAAWFGRC</sequence>
<dbReference type="InterPro" id="IPR015424">
    <property type="entry name" value="PyrdxlP-dep_Trfase"/>
</dbReference>